<dbReference type="PROSITE" id="PS50294">
    <property type="entry name" value="WD_REPEATS_REGION"/>
    <property type="match status" value="1"/>
</dbReference>
<gene>
    <name evidence="4" type="ORF">F5891DRAFT_148004</name>
</gene>
<feature type="repeat" description="WD" evidence="3">
    <location>
        <begin position="257"/>
        <end position="298"/>
    </location>
</feature>
<accession>A0AAD4EB26</accession>
<dbReference type="EMBL" id="JABBWK010000016">
    <property type="protein sequence ID" value="KAG1902687.1"/>
    <property type="molecule type" value="Genomic_DNA"/>
</dbReference>
<dbReference type="InterPro" id="IPR015943">
    <property type="entry name" value="WD40/YVTN_repeat-like_dom_sf"/>
</dbReference>
<dbReference type="PROSITE" id="PS50082">
    <property type="entry name" value="WD_REPEATS_2"/>
    <property type="match status" value="3"/>
</dbReference>
<organism evidence="4 5">
    <name type="scientific">Suillus fuscotomentosus</name>
    <dbReference type="NCBI Taxonomy" id="1912939"/>
    <lineage>
        <taxon>Eukaryota</taxon>
        <taxon>Fungi</taxon>
        <taxon>Dikarya</taxon>
        <taxon>Basidiomycota</taxon>
        <taxon>Agaricomycotina</taxon>
        <taxon>Agaricomycetes</taxon>
        <taxon>Agaricomycetidae</taxon>
        <taxon>Boletales</taxon>
        <taxon>Suillineae</taxon>
        <taxon>Suillaceae</taxon>
        <taxon>Suillus</taxon>
    </lineage>
</organism>
<keyword evidence="5" id="KW-1185">Reference proteome</keyword>
<proteinExistence type="predicted"/>
<evidence type="ECO:0000313" key="5">
    <source>
        <dbReference type="Proteomes" id="UP001195769"/>
    </source>
</evidence>
<dbReference type="Pfam" id="PF00400">
    <property type="entry name" value="WD40"/>
    <property type="match status" value="2"/>
</dbReference>
<dbReference type="PRINTS" id="PR00320">
    <property type="entry name" value="GPROTEINBRPT"/>
</dbReference>
<sequence length="365" mass="41024">MASSSKQPGIAANTSILTPVMTLKGHTQFSFSLDYKPKYISHISYFPGSKQMIGGSNDNVIQRWDLREGKEIKEAREVYKDLVHQVGVSRDGRWVVTAVSEKLNVCEVETGIVRTFHDGLVINCIDLSADNTFLAGGSDDRTCMIWSLDTGKLVAGPFRIFGSIMSVQLSEDSRKLAVTSWRWRTRAKESCLQVWDVQTQKSVVVRNKCIDNFTWIRTPVLWTTKDKLIMTTFTSDDDMTTIHERDVSTFETVEDSFQGHTGVIKSLALSFDRLLLASASFDNTIKLWSFGSRQLLASFDVQAPFVLILSPDSHQLAYTNRDEARIYICNIPANVLTSIGLAKDVCIHPFMIRVLKSLADKRSPH</sequence>
<reference evidence="4" key="1">
    <citation type="journal article" date="2020" name="New Phytol.">
        <title>Comparative genomics reveals dynamic genome evolution in host specialist ectomycorrhizal fungi.</title>
        <authorList>
            <person name="Lofgren L.A."/>
            <person name="Nguyen N.H."/>
            <person name="Vilgalys R."/>
            <person name="Ruytinx J."/>
            <person name="Liao H.L."/>
            <person name="Branco S."/>
            <person name="Kuo A."/>
            <person name="LaButti K."/>
            <person name="Lipzen A."/>
            <person name="Andreopoulos W."/>
            <person name="Pangilinan J."/>
            <person name="Riley R."/>
            <person name="Hundley H."/>
            <person name="Na H."/>
            <person name="Barry K."/>
            <person name="Grigoriev I.V."/>
            <person name="Stajich J.E."/>
            <person name="Kennedy P.G."/>
        </authorList>
    </citation>
    <scope>NUCLEOTIDE SEQUENCE</scope>
    <source>
        <strain evidence="4">FC203</strain>
    </source>
</reference>
<name>A0AAD4EB26_9AGAM</name>
<feature type="repeat" description="WD" evidence="3">
    <location>
        <begin position="33"/>
        <end position="74"/>
    </location>
</feature>
<dbReference type="InterPro" id="IPR020472">
    <property type="entry name" value="WD40_PAC1"/>
</dbReference>
<dbReference type="SMART" id="SM00320">
    <property type="entry name" value="WD40"/>
    <property type="match status" value="3"/>
</dbReference>
<comment type="caution">
    <text evidence="4">The sequence shown here is derived from an EMBL/GenBank/DDBJ whole genome shotgun (WGS) entry which is preliminary data.</text>
</comment>
<dbReference type="Gene3D" id="2.130.10.10">
    <property type="entry name" value="YVTN repeat-like/Quinoprotein amine dehydrogenase"/>
    <property type="match status" value="3"/>
</dbReference>
<dbReference type="InterPro" id="IPR001680">
    <property type="entry name" value="WD40_rpt"/>
</dbReference>
<dbReference type="PANTHER" id="PTHR19879">
    <property type="entry name" value="TRANSCRIPTION INITIATION FACTOR TFIID"/>
    <property type="match status" value="1"/>
</dbReference>
<dbReference type="RefSeq" id="XP_041228262.1">
    <property type="nucleotide sequence ID" value="XM_041370676.1"/>
</dbReference>
<keyword evidence="2" id="KW-0677">Repeat</keyword>
<evidence type="ECO:0000256" key="1">
    <source>
        <dbReference type="ARBA" id="ARBA00022574"/>
    </source>
</evidence>
<evidence type="ECO:0000313" key="4">
    <source>
        <dbReference type="EMBL" id="KAG1902687.1"/>
    </source>
</evidence>
<protein>
    <submittedName>
        <fullName evidence="4">Uncharacterized protein</fullName>
    </submittedName>
</protein>
<dbReference type="AlphaFoldDB" id="A0AAD4EB26"/>
<keyword evidence="1 3" id="KW-0853">WD repeat</keyword>
<dbReference type="SUPFAM" id="SSF69322">
    <property type="entry name" value="Tricorn protease domain 2"/>
    <property type="match status" value="1"/>
</dbReference>
<dbReference type="GeneID" id="64664974"/>
<feature type="repeat" description="WD" evidence="3">
    <location>
        <begin position="122"/>
        <end position="156"/>
    </location>
</feature>
<dbReference type="PANTHER" id="PTHR19879:SF9">
    <property type="entry name" value="TRANSCRIPTION INITIATION FACTOR TFIID SUBUNIT 5"/>
    <property type="match status" value="1"/>
</dbReference>
<dbReference type="Proteomes" id="UP001195769">
    <property type="component" value="Unassembled WGS sequence"/>
</dbReference>
<evidence type="ECO:0000256" key="2">
    <source>
        <dbReference type="ARBA" id="ARBA00022737"/>
    </source>
</evidence>
<evidence type="ECO:0000256" key="3">
    <source>
        <dbReference type="PROSITE-ProRule" id="PRU00221"/>
    </source>
</evidence>